<protein>
    <recommendedName>
        <fullName evidence="3">Short-chain dehydrogenase/reductase SDR</fullName>
    </recommendedName>
</protein>
<dbReference type="EMBL" id="AHHD01000347">
    <property type="protein sequence ID" value="EKG14524.1"/>
    <property type="molecule type" value="Genomic_DNA"/>
</dbReference>
<dbReference type="Proteomes" id="UP000007129">
    <property type="component" value="Unassembled WGS sequence"/>
</dbReference>
<dbReference type="AlphaFoldDB" id="K2RWG1"/>
<evidence type="ECO:0000313" key="2">
    <source>
        <dbReference type="Proteomes" id="UP000007129"/>
    </source>
</evidence>
<dbReference type="InterPro" id="IPR036291">
    <property type="entry name" value="NAD(P)-bd_dom_sf"/>
</dbReference>
<accession>K2RWG1</accession>
<reference evidence="1 2" key="1">
    <citation type="journal article" date="2012" name="BMC Genomics">
        <title>Tools to kill: Genome of one of the most destructive plant pathogenic fungi Macrophomina phaseolina.</title>
        <authorList>
            <person name="Islam M.S."/>
            <person name="Haque M.S."/>
            <person name="Islam M.M."/>
            <person name="Emdad E.M."/>
            <person name="Halim A."/>
            <person name="Hossen Q.M.M."/>
            <person name="Hossain M.Z."/>
            <person name="Ahmed B."/>
            <person name="Rahim S."/>
            <person name="Rahman M.S."/>
            <person name="Alam M.M."/>
            <person name="Hou S."/>
            <person name="Wan X."/>
            <person name="Saito J.A."/>
            <person name="Alam M."/>
        </authorList>
    </citation>
    <scope>NUCLEOTIDE SEQUENCE [LARGE SCALE GENOMIC DNA]</scope>
    <source>
        <strain evidence="1 2">MS6</strain>
    </source>
</reference>
<dbReference type="Gene3D" id="3.40.50.720">
    <property type="entry name" value="NAD(P)-binding Rossmann-like Domain"/>
    <property type="match status" value="1"/>
</dbReference>
<evidence type="ECO:0008006" key="3">
    <source>
        <dbReference type="Google" id="ProtNLM"/>
    </source>
</evidence>
<sequence length="151" mass="16657">MTPSSVPVNVRSHEISKAALNMLTANYALHLENEGFTVVAVNPGVSKFPCDSWVRSKSDCCTSISGFERTWALPRPLCLPRKAPKPRWTLYSVSLPRKRANSSISVCRDGRTRVGTSVMMAGVFHGRREHAVHPATLDHGLSTETQIQTKI</sequence>
<evidence type="ECO:0000313" key="1">
    <source>
        <dbReference type="EMBL" id="EKG14524.1"/>
    </source>
</evidence>
<dbReference type="InParanoid" id="K2RWG1"/>
<dbReference type="OrthoDB" id="5296at2759"/>
<name>K2RWG1_MACPH</name>
<organism evidence="1 2">
    <name type="scientific">Macrophomina phaseolina (strain MS6)</name>
    <name type="common">Charcoal rot fungus</name>
    <dbReference type="NCBI Taxonomy" id="1126212"/>
    <lineage>
        <taxon>Eukaryota</taxon>
        <taxon>Fungi</taxon>
        <taxon>Dikarya</taxon>
        <taxon>Ascomycota</taxon>
        <taxon>Pezizomycotina</taxon>
        <taxon>Dothideomycetes</taxon>
        <taxon>Dothideomycetes incertae sedis</taxon>
        <taxon>Botryosphaeriales</taxon>
        <taxon>Botryosphaeriaceae</taxon>
        <taxon>Macrophomina</taxon>
    </lineage>
</organism>
<comment type="caution">
    <text evidence="1">The sequence shown here is derived from an EMBL/GenBank/DDBJ whole genome shotgun (WGS) entry which is preliminary data.</text>
</comment>
<proteinExistence type="predicted"/>
<dbReference type="SUPFAM" id="SSF51735">
    <property type="entry name" value="NAD(P)-binding Rossmann-fold domains"/>
    <property type="match status" value="1"/>
</dbReference>
<dbReference type="HOGENOM" id="CLU_1731841_0_0_1"/>
<dbReference type="VEuPathDB" id="FungiDB:MPH_08373"/>
<gene>
    <name evidence="1" type="ORF">MPH_08373</name>
</gene>